<dbReference type="GO" id="GO:0003779">
    <property type="term" value="F:actin binding"/>
    <property type="evidence" value="ECO:0007669"/>
    <property type="project" value="TreeGrafter"/>
</dbReference>
<dbReference type="PANTHER" id="PTHR24217">
    <property type="entry name" value="PUTATIVE-RELATED"/>
    <property type="match status" value="1"/>
</dbReference>
<reference evidence="6 7" key="1">
    <citation type="journal article" date="2013" name="Nat. Commun.">
        <title>Genome analysis reveals insights into physiology and longevity of the Brandt's bat Myotis brandtii.</title>
        <authorList>
            <person name="Seim I."/>
            <person name="Fang X."/>
            <person name="Xiong Z."/>
            <person name="Lobanov A.V."/>
            <person name="Huang Z."/>
            <person name="Ma S."/>
            <person name="Feng Y."/>
            <person name="Turanov A.A."/>
            <person name="Zhu Y."/>
            <person name="Lenz T.L."/>
            <person name="Gerashchenko M.V."/>
            <person name="Fan D."/>
            <person name="Hee Yim S."/>
            <person name="Yao X."/>
            <person name="Jordan D."/>
            <person name="Xiong Y."/>
            <person name="Ma Y."/>
            <person name="Lyapunov A.N."/>
            <person name="Chen G."/>
            <person name="Kulakova O.I."/>
            <person name="Sun Y."/>
            <person name="Lee S.G."/>
            <person name="Bronson R.T."/>
            <person name="Moskalev A.A."/>
            <person name="Sunyaev S.R."/>
            <person name="Zhang G."/>
            <person name="Krogh A."/>
            <person name="Wang J."/>
            <person name="Gladyshev V.N."/>
        </authorList>
    </citation>
    <scope>NUCLEOTIDE SEQUENCE [LARGE SCALE GENOMIC DNA]</scope>
</reference>
<dbReference type="EMBL" id="KE162980">
    <property type="protein sequence ID" value="EPQ10333.1"/>
    <property type="molecule type" value="Genomic_DNA"/>
</dbReference>
<keyword evidence="7" id="KW-1185">Reference proteome</keyword>
<feature type="region of interest" description="Disordered" evidence="5">
    <location>
        <begin position="38"/>
        <end position="253"/>
    </location>
</feature>
<feature type="region of interest" description="Disordered" evidence="5">
    <location>
        <begin position="744"/>
        <end position="763"/>
    </location>
</feature>
<accession>S7PHY2</accession>
<dbReference type="Proteomes" id="UP000052978">
    <property type="component" value="Unassembled WGS sequence"/>
</dbReference>
<feature type="region of interest" description="Disordered" evidence="5">
    <location>
        <begin position="484"/>
        <end position="727"/>
    </location>
</feature>
<sequence>MLGPHLSPPPLGPSESRPAPCAFRIPDGSYRCLALEAEESGGEESLQGEAGLADLEEDRVASRHGDNSIYRATPGAPELPKALGLQPPSFSREACRDPQHDDGASQDWDVVKARQVMTASPSPSPSPGPRIPQKPALGRSTSLTEKDLKEAKARSQQIAAQLTTPPSSNSRGVQLFNRRRQRVNEFTLESHGRRGQKPSQESPRGPPGSPTGHAPGLSLSPASLHEPGPLRSPDGQSPDLGVPGHSMEGCSEEASLLRHLEKVASEEEEVPLVVYLKENAALLTANGLHLSQNRETQKSPPTPPPAEVHSPAPDVNQNLASPSAALSTPAANGSHHLPATDVNQNPAAAVTPQSLPCSSLQQNSSEAQLPPPGTVPDATPSTQCAGGQPQEQVRPSTLLTDKVSAPSTTSCTFPREVAPSSGSPAPDFMSSSLLVDVQPSAPAVSAEQETSGRAVATTPTTPTKLYSEVHLTLAKPQSVVNRTARPFGIQAPGSTGPMERSPMVERRHLGGKAPASQPPSMADRSPRPQRHVLSHSPIVERRPMAQRSPALERRPLGNFAPPPTYAETLSTAPQASRVRSPPSYSALYPSSDSKPSHLKGQAVPAGKTGILEESMARRGSRKSMFTFVEKPKVTPNPDLLDLVQTADEKRRQRDQGEAGGEEEPFALGAEASNFQQEPAPRDRDSPTAAENAVPEWASCLKSPRIQAKPKPKPNQNLSEASGKGAELYARRQSRMEKYVIESSGHAELARCPSPTMSLPSSWKYSSGSLRVASRSPARTPPASLYHGYLPENGVLRPEPTKQPPYQLRPSLFVLSPIKEPTKASPRAPFPYRRSPTDSDVSLDSEDSGAKSPGILGYNICPRGWNGSLRLKRGSLPTEASCTT</sequence>
<feature type="compositionally biased region" description="Basic and acidic residues" evidence="5">
    <location>
        <begin position="93"/>
        <end position="103"/>
    </location>
</feature>
<feature type="compositionally biased region" description="Basic and acidic residues" evidence="5">
    <location>
        <begin position="144"/>
        <end position="153"/>
    </location>
</feature>
<feature type="compositionally biased region" description="Pro residues" evidence="5">
    <location>
        <begin position="1"/>
        <end position="12"/>
    </location>
</feature>
<evidence type="ECO:0000256" key="3">
    <source>
        <dbReference type="ARBA" id="ARBA00022553"/>
    </source>
</evidence>
<feature type="compositionally biased region" description="Low complexity" evidence="5">
    <location>
        <begin position="43"/>
        <end position="53"/>
    </location>
</feature>
<dbReference type="PANTHER" id="PTHR24217:SF13">
    <property type="entry name" value="SYNAPTOPODIN"/>
    <property type="match status" value="1"/>
</dbReference>
<feature type="compositionally biased region" description="Basic and acidic residues" evidence="5">
    <location>
        <begin position="646"/>
        <end position="656"/>
    </location>
</feature>
<comment type="similarity">
    <text evidence="4">Belongs to the synaptopodin family.</text>
</comment>
<evidence type="ECO:0000313" key="7">
    <source>
        <dbReference type="Proteomes" id="UP000052978"/>
    </source>
</evidence>
<gene>
    <name evidence="6" type="ORF">D623_10034758</name>
</gene>
<dbReference type="GO" id="GO:0098886">
    <property type="term" value="P:modification of dendritic spine"/>
    <property type="evidence" value="ECO:0007669"/>
    <property type="project" value="TreeGrafter"/>
</dbReference>
<evidence type="ECO:0000313" key="6">
    <source>
        <dbReference type="EMBL" id="EPQ10333.1"/>
    </source>
</evidence>
<dbReference type="GO" id="GO:0032233">
    <property type="term" value="P:positive regulation of actin filament bundle assembly"/>
    <property type="evidence" value="ECO:0007669"/>
    <property type="project" value="TreeGrafter"/>
</dbReference>
<dbReference type="GO" id="GO:1905355">
    <property type="term" value="P:spine apparatus assembly"/>
    <property type="evidence" value="ECO:0007669"/>
    <property type="project" value="TreeGrafter"/>
</dbReference>
<proteinExistence type="inferred from homology"/>
<dbReference type="GO" id="GO:0005634">
    <property type="term" value="C:nucleus"/>
    <property type="evidence" value="ECO:0007669"/>
    <property type="project" value="TreeGrafter"/>
</dbReference>
<dbReference type="GO" id="GO:0097444">
    <property type="term" value="C:spine apparatus"/>
    <property type="evidence" value="ECO:0007669"/>
    <property type="project" value="TreeGrafter"/>
</dbReference>
<evidence type="ECO:0000256" key="1">
    <source>
        <dbReference type="ARBA" id="ARBA00004496"/>
    </source>
</evidence>
<name>S7PHY2_MYOBR</name>
<comment type="subcellular location">
    <subcellularLocation>
        <location evidence="1">Cytoplasm</location>
    </subcellularLocation>
</comment>
<feature type="region of interest" description="Disordered" evidence="5">
    <location>
        <begin position="286"/>
        <end position="463"/>
    </location>
</feature>
<evidence type="ECO:0000256" key="5">
    <source>
        <dbReference type="SAM" id="MobiDB-lite"/>
    </source>
</evidence>
<keyword evidence="3" id="KW-0597">Phosphoprotein</keyword>
<dbReference type="eggNOG" id="ENOG502R7RM">
    <property type="taxonomic scope" value="Eukaryota"/>
</dbReference>
<feature type="compositionally biased region" description="Polar residues" evidence="5">
    <location>
        <begin position="754"/>
        <end position="763"/>
    </location>
</feature>
<feature type="compositionally biased region" description="Low complexity" evidence="5">
    <location>
        <begin position="319"/>
        <end position="331"/>
    </location>
</feature>
<feature type="compositionally biased region" description="Low complexity" evidence="5">
    <location>
        <begin position="580"/>
        <end position="593"/>
    </location>
</feature>
<feature type="region of interest" description="Disordered" evidence="5">
    <location>
        <begin position="771"/>
        <end position="852"/>
    </location>
</feature>
<feature type="compositionally biased region" description="Pro residues" evidence="5">
    <location>
        <begin position="122"/>
        <end position="132"/>
    </location>
</feature>
<keyword evidence="2" id="KW-0963">Cytoplasm</keyword>
<organism evidence="6 7">
    <name type="scientific">Myotis brandtii</name>
    <name type="common">Brandt's bat</name>
    <dbReference type="NCBI Taxonomy" id="109478"/>
    <lineage>
        <taxon>Eukaryota</taxon>
        <taxon>Metazoa</taxon>
        <taxon>Chordata</taxon>
        <taxon>Craniata</taxon>
        <taxon>Vertebrata</taxon>
        <taxon>Euteleostomi</taxon>
        <taxon>Mammalia</taxon>
        <taxon>Eutheria</taxon>
        <taxon>Laurasiatheria</taxon>
        <taxon>Chiroptera</taxon>
        <taxon>Yangochiroptera</taxon>
        <taxon>Vespertilionidae</taxon>
        <taxon>Myotis</taxon>
    </lineage>
</organism>
<feature type="compositionally biased region" description="Polar residues" evidence="5">
    <location>
        <begin position="379"/>
        <end position="412"/>
    </location>
</feature>
<dbReference type="GO" id="GO:0030018">
    <property type="term" value="C:Z disc"/>
    <property type="evidence" value="ECO:0007669"/>
    <property type="project" value="TreeGrafter"/>
</dbReference>
<feature type="compositionally biased region" description="Polar residues" evidence="5">
    <location>
        <begin position="447"/>
        <end position="463"/>
    </location>
</feature>
<evidence type="ECO:0000256" key="4">
    <source>
        <dbReference type="ARBA" id="ARBA00038161"/>
    </source>
</evidence>
<dbReference type="AlphaFoldDB" id="S7PHY2"/>
<evidence type="ECO:0000256" key="2">
    <source>
        <dbReference type="ARBA" id="ARBA00022490"/>
    </source>
</evidence>
<feature type="region of interest" description="Disordered" evidence="5">
    <location>
        <begin position="1"/>
        <end position="22"/>
    </location>
</feature>
<dbReference type="InterPro" id="IPR051976">
    <property type="entry name" value="Synaptopodin_domain"/>
</dbReference>
<dbReference type="GO" id="GO:0001725">
    <property type="term" value="C:stress fiber"/>
    <property type="evidence" value="ECO:0007669"/>
    <property type="project" value="TreeGrafter"/>
</dbReference>
<protein>
    <submittedName>
        <fullName evidence="6">Synaptopodin</fullName>
    </submittedName>
</protein>
<feature type="compositionally biased region" description="Polar residues" evidence="5">
    <location>
        <begin position="341"/>
        <end position="367"/>
    </location>
</feature>
<feature type="compositionally biased region" description="Polar residues" evidence="5">
    <location>
        <begin position="154"/>
        <end position="172"/>
    </location>
</feature>